<evidence type="ECO:0000256" key="1">
    <source>
        <dbReference type="SAM" id="Phobius"/>
    </source>
</evidence>
<feature type="transmembrane region" description="Helical" evidence="1">
    <location>
        <begin position="12"/>
        <end position="35"/>
    </location>
</feature>
<keyword evidence="1" id="KW-0812">Transmembrane</keyword>
<proteinExistence type="predicted"/>
<keyword evidence="1" id="KW-1133">Transmembrane helix</keyword>
<accession>A0A0G0QWD6</accession>
<dbReference type="EMBL" id="LBYB01000008">
    <property type="protein sequence ID" value="KKR41661.1"/>
    <property type="molecule type" value="Genomic_DNA"/>
</dbReference>
<feature type="transmembrane region" description="Helical" evidence="1">
    <location>
        <begin position="162"/>
        <end position="183"/>
    </location>
</feature>
<gene>
    <name evidence="2" type="ORF">UT77_C0008G0033</name>
</gene>
<dbReference type="AlphaFoldDB" id="A0A0G0QWD6"/>
<name>A0A0G0QWD6_9BACT</name>
<sequence length="184" mass="20037">MDSKVKKLIFKTAVFAVSLSFAWWILKSGYLSVMIDTILPLKFVSEIVAGIFYTSFLTSPVSVAMLVILAKANNPVTTALLAGVGTVIGDLLIIKFFRSQISTDLNVVSKELHLQRINAFLKMLHIDFLIPLLGAVIVASPLPDELGLMMLGASKLNYRELAILSYTLNTAGILLIVTPVNLLS</sequence>
<dbReference type="Proteomes" id="UP000034881">
    <property type="component" value="Unassembled WGS sequence"/>
</dbReference>
<protein>
    <recommendedName>
        <fullName evidence="4">TVP38/TMEM64 family membrane protein</fullName>
    </recommendedName>
</protein>
<organism evidence="2 3">
    <name type="scientific">Candidatus Daviesbacteria bacterium GW2011_GWC2_40_12</name>
    <dbReference type="NCBI Taxonomy" id="1618431"/>
    <lineage>
        <taxon>Bacteria</taxon>
        <taxon>Candidatus Daviesiibacteriota</taxon>
    </lineage>
</organism>
<evidence type="ECO:0000313" key="2">
    <source>
        <dbReference type="EMBL" id="KKR41661.1"/>
    </source>
</evidence>
<keyword evidence="1" id="KW-0472">Membrane</keyword>
<comment type="caution">
    <text evidence="2">The sequence shown here is derived from an EMBL/GenBank/DDBJ whole genome shotgun (WGS) entry which is preliminary data.</text>
</comment>
<reference evidence="2 3" key="1">
    <citation type="journal article" date="2015" name="Nature">
        <title>rRNA introns, odd ribosomes, and small enigmatic genomes across a large radiation of phyla.</title>
        <authorList>
            <person name="Brown C.T."/>
            <person name="Hug L.A."/>
            <person name="Thomas B.C."/>
            <person name="Sharon I."/>
            <person name="Castelle C.J."/>
            <person name="Singh A."/>
            <person name="Wilkins M.J."/>
            <person name="Williams K.H."/>
            <person name="Banfield J.F."/>
        </authorList>
    </citation>
    <scope>NUCLEOTIDE SEQUENCE [LARGE SCALE GENOMIC DNA]</scope>
</reference>
<evidence type="ECO:0000313" key="3">
    <source>
        <dbReference type="Proteomes" id="UP000034881"/>
    </source>
</evidence>
<feature type="transmembrane region" description="Helical" evidence="1">
    <location>
        <begin position="47"/>
        <end position="70"/>
    </location>
</feature>
<feature type="transmembrane region" description="Helical" evidence="1">
    <location>
        <begin position="76"/>
        <end position="98"/>
    </location>
</feature>
<feature type="transmembrane region" description="Helical" evidence="1">
    <location>
        <begin position="119"/>
        <end position="142"/>
    </location>
</feature>
<evidence type="ECO:0008006" key="4">
    <source>
        <dbReference type="Google" id="ProtNLM"/>
    </source>
</evidence>